<sequence>MANGEIVGEYQQVVHELSERIVSAQKPIRILDALKWDAGVEKYFIQNKYKKLPPIDSEYYSQKNPLSFDPDKKIEEFHDIDRSIRRMLGQYSGVGSIMQRMCYEYCRVVDMLRARGTPKFTEISQELYGSSQDAFHVGAPTLNDLATLITNTLSKIKDKVNTDADIPRYTSQDAVNMLSERLSNYFSDKENIRVELSDGIIADAAAGADRIKIHDGLKFSLREIRTFEIHEGWVHLGTTLNGMAQPICTFLSKGPPSSTVTQEGLAIITEIFTFSSYPGRVRRLTNRISAVNMAEEGANFYDVFQFYREQGLDEEDSYQSTMRVFRGSTPEGGPYTKDLSYSKGFILIYNFMRLAVQRGLVKRIPLLFVGKTTLEDLHILSDLMEEGIITPPKYIPPQFSDLAAVSAWMVYSLFLNRLDLRRLALDFKGILQ</sequence>
<keyword evidence="2" id="KW-0645">Protease</keyword>
<dbReference type="NCBIfam" id="TIGR02421">
    <property type="entry name" value="QEGLA"/>
    <property type="match status" value="1"/>
</dbReference>
<dbReference type="EMBL" id="LR699119">
    <property type="protein sequence ID" value="VVC74865.1"/>
    <property type="molecule type" value="Genomic_DNA"/>
</dbReference>
<evidence type="ECO:0000256" key="4">
    <source>
        <dbReference type="ARBA" id="ARBA00023049"/>
    </source>
</evidence>
<dbReference type="AlphaFoldDB" id="A0A5E4PE54"/>
<dbReference type="PANTHER" id="PTHR31817:SF0">
    <property type="entry name" value="CHROMOSOME UNDETERMINED SCAFFOLD_67, WHOLE GENOME SHOTGUN SEQUENCE"/>
    <property type="match status" value="1"/>
</dbReference>
<name>A0A5E4PE54_9COXI</name>
<keyword evidence="3" id="KW-0378">Hydrolase</keyword>
<protein>
    <recommendedName>
        <fullName evidence="7">Flavohemoglobin expression-modulating QEGLA motif protein</fullName>
    </recommendedName>
</protein>
<dbReference type="RefSeq" id="WP_148337656.1">
    <property type="nucleotide sequence ID" value="NZ_LR699119.1"/>
</dbReference>
<evidence type="ECO:0000256" key="1">
    <source>
        <dbReference type="ARBA" id="ARBA00001947"/>
    </source>
</evidence>
<dbReference type="InterPro" id="IPR012656">
    <property type="entry name" value="CHP02421_QEGLA"/>
</dbReference>
<dbReference type="GO" id="GO:0008237">
    <property type="term" value="F:metallopeptidase activity"/>
    <property type="evidence" value="ECO:0007669"/>
    <property type="project" value="UniProtKB-KW"/>
</dbReference>
<evidence type="ECO:0000313" key="6">
    <source>
        <dbReference type="Proteomes" id="UP000324194"/>
    </source>
</evidence>
<comment type="cofactor">
    <cofactor evidence="1">
        <name>Zn(2+)</name>
        <dbReference type="ChEBI" id="CHEBI:29105"/>
    </cofactor>
</comment>
<evidence type="ECO:0000313" key="5">
    <source>
        <dbReference type="EMBL" id="VVC74865.1"/>
    </source>
</evidence>
<dbReference type="SMART" id="SM01154">
    <property type="entry name" value="DUF1704"/>
    <property type="match status" value="1"/>
</dbReference>
<evidence type="ECO:0008006" key="7">
    <source>
        <dbReference type="Google" id="ProtNLM"/>
    </source>
</evidence>
<dbReference type="GO" id="GO:0080164">
    <property type="term" value="P:regulation of nitric oxide metabolic process"/>
    <property type="evidence" value="ECO:0007669"/>
    <property type="project" value="TreeGrafter"/>
</dbReference>
<dbReference type="GO" id="GO:0006508">
    <property type="term" value="P:proteolysis"/>
    <property type="evidence" value="ECO:0007669"/>
    <property type="project" value="UniProtKB-KW"/>
</dbReference>
<proteinExistence type="predicted"/>
<reference evidence="5 6" key="1">
    <citation type="submission" date="2019-08" db="EMBL/GenBank/DDBJ databases">
        <authorList>
            <person name="Guy L."/>
        </authorList>
    </citation>
    <scope>NUCLEOTIDE SEQUENCE [LARGE SCALE GENOMIC DNA]</scope>
    <source>
        <strain evidence="5 6">SGT-108</strain>
    </source>
</reference>
<gene>
    <name evidence="5" type="ORF">AQUSIP_01390</name>
</gene>
<dbReference type="Pfam" id="PF08014">
    <property type="entry name" value="MATCAP"/>
    <property type="match status" value="1"/>
</dbReference>
<dbReference type="KEGG" id="asip:AQUSIP_01390"/>
<keyword evidence="4" id="KW-0482">Metalloprotease</keyword>
<accession>A0A5E4PE54</accession>
<evidence type="ECO:0000256" key="2">
    <source>
        <dbReference type="ARBA" id="ARBA00022670"/>
    </source>
</evidence>
<organism evidence="5 6">
    <name type="scientific">Aquicella siphonis</name>
    <dbReference type="NCBI Taxonomy" id="254247"/>
    <lineage>
        <taxon>Bacteria</taxon>
        <taxon>Pseudomonadati</taxon>
        <taxon>Pseudomonadota</taxon>
        <taxon>Gammaproteobacteria</taxon>
        <taxon>Legionellales</taxon>
        <taxon>Coxiellaceae</taxon>
        <taxon>Aquicella</taxon>
    </lineage>
</organism>
<dbReference type="PANTHER" id="PTHR31817">
    <property type="match status" value="1"/>
</dbReference>
<evidence type="ECO:0000256" key="3">
    <source>
        <dbReference type="ARBA" id="ARBA00022801"/>
    </source>
</evidence>
<dbReference type="OrthoDB" id="9785840at2"/>
<keyword evidence="6" id="KW-1185">Reference proteome</keyword>
<dbReference type="Proteomes" id="UP000324194">
    <property type="component" value="Chromosome 1"/>
</dbReference>
<dbReference type="InterPro" id="IPR012548">
    <property type="entry name" value="MATCAP"/>
</dbReference>